<comment type="caution">
    <text evidence="2">The sequence shown here is derived from an EMBL/GenBank/DDBJ whole genome shotgun (WGS) entry which is preliminary data.</text>
</comment>
<sequence length="89" mass="10079">MRLGAIIHWEEVLGITELDLDITELDLGITELDLDITELDHCSEVLRCGTFNETWSHYPVGRGPGHHRARSGHHRAGSLQRGPAMRHFQ</sequence>
<evidence type="ECO:0000313" key="2">
    <source>
        <dbReference type="EMBL" id="KAJ1147801.1"/>
    </source>
</evidence>
<accession>A0AAV7R4T0</accession>
<reference evidence="2" key="1">
    <citation type="journal article" date="2022" name="bioRxiv">
        <title>Sequencing and chromosome-scale assembly of the giantPleurodeles waltlgenome.</title>
        <authorList>
            <person name="Brown T."/>
            <person name="Elewa A."/>
            <person name="Iarovenko S."/>
            <person name="Subramanian E."/>
            <person name="Araus A.J."/>
            <person name="Petzold A."/>
            <person name="Susuki M."/>
            <person name="Suzuki K.-i.T."/>
            <person name="Hayashi T."/>
            <person name="Toyoda A."/>
            <person name="Oliveira C."/>
            <person name="Osipova E."/>
            <person name="Leigh N.D."/>
            <person name="Simon A."/>
            <person name="Yun M.H."/>
        </authorList>
    </citation>
    <scope>NUCLEOTIDE SEQUENCE</scope>
    <source>
        <strain evidence="2">20211129_DDA</strain>
        <tissue evidence="2">Liver</tissue>
    </source>
</reference>
<feature type="compositionally biased region" description="Basic residues" evidence="1">
    <location>
        <begin position="64"/>
        <end position="76"/>
    </location>
</feature>
<keyword evidence="3" id="KW-1185">Reference proteome</keyword>
<dbReference type="AlphaFoldDB" id="A0AAV7R4T0"/>
<gene>
    <name evidence="2" type="ORF">NDU88_000656</name>
</gene>
<evidence type="ECO:0000313" key="3">
    <source>
        <dbReference type="Proteomes" id="UP001066276"/>
    </source>
</evidence>
<organism evidence="2 3">
    <name type="scientific">Pleurodeles waltl</name>
    <name type="common">Iberian ribbed newt</name>
    <dbReference type="NCBI Taxonomy" id="8319"/>
    <lineage>
        <taxon>Eukaryota</taxon>
        <taxon>Metazoa</taxon>
        <taxon>Chordata</taxon>
        <taxon>Craniata</taxon>
        <taxon>Vertebrata</taxon>
        <taxon>Euteleostomi</taxon>
        <taxon>Amphibia</taxon>
        <taxon>Batrachia</taxon>
        <taxon>Caudata</taxon>
        <taxon>Salamandroidea</taxon>
        <taxon>Salamandridae</taxon>
        <taxon>Pleurodelinae</taxon>
        <taxon>Pleurodeles</taxon>
    </lineage>
</organism>
<protein>
    <submittedName>
        <fullName evidence="2">Uncharacterized protein</fullName>
    </submittedName>
</protein>
<feature type="region of interest" description="Disordered" evidence="1">
    <location>
        <begin position="62"/>
        <end position="89"/>
    </location>
</feature>
<proteinExistence type="predicted"/>
<dbReference type="Proteomes" id="UP001066276">
    <property type="component" value="Chromosome 5"/>
</dbReference>
<name>A0AAV7R4T0_PLEWA</name>
<dbReference type="EMBL" id="JANPWB010000009">
    <property type="protein sequence ID" value="KAJ1147801.1"/>
    <property type="molecule type" value="Genomic_DNA"/>
</dbReference>
<evidence type="ECO:0000256" key="1">
    <source>
        <dbReference type="SAM" id="MobiDB-lite"/>
    </source>
</evidence>